<evidence type="ECO:0000313" key="4">
    <source>
        <dbReference type="EMBL" id="KHQ50525.1"/>
    </source>
</evidence>
<dbReference type="PANTHER" id="PTHR44196">
    <property type="entry name" value="DEHYDROGENASE/REDUCTASE SDR FAMILY MEMBER 7B"/>
    <property type="match status" value="1"/>
</dbReference>
<proteinExistence type="inferred from homology"/>
<dbReference type="InterPro" id="IPR036291">
    <property type="entry name" value="NAD(P)-bd_dom_sf"/>
</dbReference>
<dbReference type="OrthoDB" id="335726at2"/>
<dbReference type="GO" id="GO:0016020">
    <property type="term" value="C:membrane"/>
    <property type="evidence" value="ECO:0007669"/>
    <property type="project" value="TreeGrafter"/>
</dbReference>
<dbReference type="PANTHER" id="PTHR44196:SF1">
    <property type="entry name" value="DEHYDROGENASE_REDUCTASE SDR FAMILY MEMBER 7B"/>
    <property type="match status" value="1"/>
</dbReference>
<protein>
    <submittedName>
        <fullName evidence="4">Short-chain dehydrogenase/reductase family member</fullName>
    </submittedName>
</protein>
<dbReference type="GO" id="GO:0016491">
    <property type="term" value="F:oxidoreductase activity"/>
    <property type="evidence" value="ECO:0007669"/>
    <property type="project" value="UniProtKB-KW"/>
</dbReference>
<feature type="domain" description="Ketoreductase" evidence="3">
    <location>
        <begin position="7"/>
        <end position="184"/>
    </location>
</feature>
<evidence type="ECO:0000259" key="3">
    <source>
        <dbReference type="SMART" id="SM00822"/>
    </source>
</evidence>
<evidence type="ECO:0000313" key="5">
    <source>
        <dbReference type="Proteomes" id="UP000030960"/>
    </source>
</evidence>
<name>A0A0B3RGU8_9RHOB</name>
<dbReference type="EMBL" id="JSUQ01000025">
    <property type="protein sequence ID" value="KHQ50525.1"/>
    <property type="molecule type" value="Genomic_DNA"/>
</dbReference>
<dbReference type="Gene3D" id="3.40.50.720">
    <property type="entry name" value="NAD(P)-binding Rossmann-like Domain"/>
    <property type="match status" value="1"/>
</dbReference>
<keyword evidence="5" id="KW-1185">Reference proteome</keyword>
<organism evidence="4 5">
    <name type="scientific">Mameliella alba</name>
    <dbReference type="NCBI Taxonomy" id="561184"/>
    <lineage>
        <taxon>Bacteria</taxon>
        <taxon>Pseudomonadati</taxon>
        <taxon>Pseudomonadota</taxon>
        <taxon>Alphaproteobacteria</taxon>
        <taxon>Rhodobacterales</taxon>
        <taxon>Roseobacteraceae</taxon>
        <taxon>Mameliella</taxon>
    </lineage>
</organism>
<reference evidence="4 5" key="1">
    <citation type="submission" date="2014-10" db="EMBL/GenBank/DDBJ databases">
        <title>Genome sequence of Ponticoccus sp. strain UMTAT08 isolated from clonal culture of toxic dinoflagellate Alexandrium tamiyavanichii.</title>
        <authorList>
            <person name="Gan H.Y."/>
            <person name="Muhd D.-D."/>
            <person name="Mohd Noor M.E."/>
            <person name="Yeong Y.S."/>
            <person name="Usup G."/>
        </authorList>
    </citation>
    <scope>NUCLEOTIDE SEQUENCE [LARGE SCALE GENOMIC DNA]</scope>
    <source>
        <strain evidence="4 5">UMTAT08</strain>
    </source>
</reference>
<evidence type="ECO:0000256" key="1">
    <source>
        <dbReference type="ARBA" id="ARBA00006484"/>
    </source>
</evidence>
<dbReference type="InterPro" id="IPR002347">
    <property type="entry name" value="SDR_fam"/>
</dbReference>
<dbReference type="SMART" id="SM00822">
    <property type="entry name" value="PKS_KR"/>
    <property type="match status" value="1"/>
</dbReference>
<dbReference type="RefSeq" id="WP_043145967.1">
    <property type="nucleotide sequence ID" value="NZ_JSUQ01000025.1"/>
</dbReference>
<keyword evidence="2" id="KW-0560">Oxidoreductase</keyword>
<dbReference type="SUPFAM" id="SSF51735">
    <property type="entry name" value="NAD(P)-binding Rossmann-fold domains"/>
    <property type="match status" value="1"/>
</dbReference>
<dbReference type="AlphaFoldDB" id="A0A0B3RGU8"/>
<accession>A0A0B3RGU8</accession>
<dbReference type="Proteomes" id="UP000030960">
    <property type="component" value="Unassembled WGS sequence"/>
</dbReference>
<dbReference type="STRING" id="561184.SAMN05216376_11818"/>
<comment type="caution">
    <text evidence="4">The sequence shown here is derived from an EMBL/GenBank/DDBJ whole genome shotgun (WGS) entry which is preliminary data.</text>
</comment>
<evidence type="ECO:0000256" key="2">
    <source>
        <dbReference type="ARBA" id="ARBA00023002"/>
    </source>
</evidence>
<dbReference type="Pfam" id="PF00106">
    <property type="entry name" value="adh_short"/>
    <property type="match status" value="1"/>
</dbReference>
<dbReference type="InterPro" id="IPR057326">
    <property type="entry name" value="KR_dom"/>
</dbReference>
<dbReference type="PATRIC" id="fig|1515334.3.peg.4921"/>
<sequence>MREWTGKRYWLVGASEGLGAALARRLSKAGVELILSARSEESLRALADGLPSPAQVEVVDVTDAQALETVAERIGEIDGVIQVAGAYWPFGAQDWDAERANTMADVNFTGAMRLAGVVVPRFVARDRGHFVLTGSLSGYRGLPGAAAYVSSKAGVMVLAQSLYADLRKTGVQVQLLVPGYIRTRLTDKNDFAMPFIMDPERAADICFRHMSGQGFQRAFPRGFSWLFRGSRFLPDWLYYRLFA</sequence>
<gene>
    <name evidence="4" type="ORF">OA50_04893</name>
</gene>
<dbReference type="PRINTS" id="PR00081">
    <property type="entry name" value="GDHRDH"/>
</dbReference>
<comment type="similarity">
    <text evidence="1">Belongs to the short-chain dehydrogenases/reductases (SDR) family.</text>
</comment>